<sequence>MATHNRGSWISLSDESNFEDLDDDNSSEEYYLGEYLRRIPQSDHTSDSVGTAGSTDSVPFRPEMSSNAAVSGAQILLNSPMNPESNKNIALYGYQPRDPSAFDYHLPYRPQQQSLTSSTPALSSSSSASTRSSAYTTQSNGSVASPTSPNSNVRIASNEDLSPGVGQFAVGITSDSVVQLMSNDAVRAPGDQSRWSASYSTTSRSRSSSVGAGSVSNDQPHPRLTSKKSYDMSWQQALDERDEFGASEEDTDADDLLLDDDDRDDEESEERTAAALVADEGRGLIVKGEGVVLSELPVQPGTTHLLLNSCGSPNSLPAFLTAVVPQICTSLLALDISANFLSALPPTLALCICLEELNIASNPLRVLPVFLADLVHLRVLIADSTGLSTLPDALADCDKLHTISVRRNKMHALPSWLAVLPDLQTLYVDGNPFQGPWKALVEPLLAKVPSTPIYPLSTPTFPTSMHSPSSAETSTDDEQSEPPSSGPSSSRFQNTIDEDHTITPDMARSRSPGDGTRGGLTRTRTTPNRANPVVSRHGTPQPENEDAGYFVDRPAEVRRMKSAGELRQGLGLSHLEAPTASTSRSSTNLLQDIHPTQKRFGSVGPSTTLGVSPVTYSPANGRPPLTNSMWNAPNRVSQTEHPSPSRNESSTTIRVGKDGKEKSRWGFLKKMSMGKMKPDPASPRPSPPRPGMIRAPGTAPLLSGPSNGIPQINMRISTTGALDSFHSSAPPTVSVESESRLDSMFTAPGSGASGLLAPGPTPRTTKRRSFLPLDAVPHGGLNIPIPDASAFMPNVTVTGDIEADGTPLPSPVGVAGENWMRREEDRARDAYQRALRSVMAYLKDMNDLGVSQQAAALGTYGQGGEELVVGMRQRRPTGLEREASMASTGSSTESGQLRSLDSMTSMRGSTQTNSVATTDSSGSGSDERKYKDDKGKRAMVVREIVVTERTYVKGLHELVDIYIKPGSAPVNVLGSSSKETVVPASERKVAFAGIEALFSFHKDSFLPALEIAAAPIMKSSADLAEADADGQLSLTVAKAIGSMFLKHAAFMRMYSTYINNFDSAVQRVQSWTRAAAPVSSTPAITPSTSQLAGLGLALSAVSNPVSPESSVAPGLPALSTSQRKRLRTFMKRCQINPRHSQLNLEGYLLLPVQRIPRYRLLLEELLRATPPTFEYMDDPLDRSLAEISLLANNMNEGKRESESRQKLVQWQARIRGRFPSPLVQPHRRLIMDGHLLLTRVVRKAMVSFEALNAQGDPCTVQVDCLAPELTPRPLVGILCNDLLVLCRDPSEGQDPQCAVDLWAVLRMQTLPQPASIVHGNALRLVDNKAILYFDAPTPSDALNWFRAINLHIPKT</sequence>
<dbReference type="GO" id="GO:0005737">
    <property type="term" value="C:cytoplasm"/>
    <property type="evidence" value="ECO:0007669"/>
    <property type="project" value="TreeGrafter"/>
</dbReference>
<feature type="compositionally biased region" description="Polar residues" evidence="1">
    <location>
        <begin position="47"/>
        <end position="57"/>
    </location>
</feature>
<accession>A0AAD2GX85</accession>
<dbReference type="InterPro" id="IPR011993">
    <property type="entry name" value="PH-like_dom_sf"/>
</dbReference>
<dbReference type="SMART" id="SM00325">
    <property type="entry name" value="RhoGEF"/>
    <property type="match status" value="1"/>
</dbReference>
<gene>
    <name evidence="3" type="ORF">MYCIT1_LOCUS5213</name>
</gene>
<dbReference type="InterPro" id="IPR000219">
    <property type="entry name" value="DH_dom"/>
</dbReference>
<feature type="compositionally biased region" description="Basic and acidic residues" evidence="1">
    <location>
        <begin position="655"/>
        <end position="664"/>
    </location>
</feature>
<proteinExistence type="predicted"/>
<evidence type="ECO:0000259" key="2">
    <source>
        <dbReference type="PROSITE" id="PS50010"/>
    </source>
</evidence>
<feature type="compositionally biased region" description="Acidic residues" evidence="1">
    <location>
        <begin position="16"/>
        <end position="25"/>
    </location>
</feature>
<feature type="region of interest" description="Disordered" evidence="1">
    <location>
        <begin position="38"/>
        <end position="66"/>
    </location>
</feature>
<organism evidence="3 4">
    <name type="scientific">Mycena citricolor</name>
    <dbReference type="NCBI Taxonomy" id="2018698"/>
    <lineage>
        <taxon>Eukaryota</taxon>
        <taxon>Fungi</taxon>
        <taxon>Dikarya</taxon>
        <taxon>Basidiomycota</taxon>
        <taxon>Agaricomycotina</taxon>
        <taxon>Agaricomycetes</taxon>
        <taxon>Agaricomycetidae</taxon>
        <taxon>Agaricales</taxon>
        <taxon>Marasmiineae</taxon>
        <taxon>Mycenaceae</taxon>
        <taxon>Mycena</taxon>
    </lineage>
</organism>
<comment type="caution">
    <text evidence="3">The sequence shown here is derived from an EMBL/GenBank/DDBJ whole genome shotgun (WGS) entry which is preliminary data.</text>
</comment>
<feature type="compositionally biased region" description="Low complexity" evidence="1">
    <location>
        <begin position="481"/>
        <end position="490"/>
    </location>
</feature>
<feature type="compositionally biased region" description="Polar residues" evidence="1">
    <location>
        <begin position="885"/>
        <end position="924"/>
    </location>
</feature>
<dbReference type="GO" id="GO:0035556">
    <property type="term" value="P:intracellular signal transduction"/>
    <property type="evidence" value="ECO:0007669"/>
    <property type="project" value="InterPro"/>
</dbReference>
<dbReference type="Pfam" id="PF00621">
    <property type="entry name" value="RhoGEF"/>
    <property type="match status" value="1"/>
</dbReference>
<feature type="compositionally biased region" description="Polar residues" evidence="1">
    <location>
        <begin position="704"/>
        <end position="736"/>
    </location>
</feature>
<dbReference type="PANTHER" id="PTHR12673:SF270">
    <property type="entry name" value="FYVE-TYPE DOMAIN-CONTAINING PROTEIN"/>
    <property type="match status" value="1"/>
</dbReference>
<dbReference type="SUPFAM" id="SSF52075">
    <property type="entry name" value="Outer arm dynein light chain 1"/>
    <property type="match status" value="1"/>
</dbReference>
<feature type="compositionally biased region" description="Polar residues" evidence="1">
    <location>
        <begin position="457"/>
        <end position="473"/>
    </location>
</feature>
<feature type="compositionally biased region" description="Polar residues" evidence="1">
    <location>
        <begin position="140"/>
        <end position="155"/>
    </location>
</feature>
<keyword evidence="4" id="KW-1185">Reference proteome</keyword>
<dbReference type="EMBL" id="CAVNYO010000070">
    <property type="protein sequence ID" value="CAK5264765.1"/>
    <property type="molecule type" value="Genomic_DNA"/>
</dbReference>
<feature type="domain" description="DH" evidence="2">
    <location>
        <begin position="936"/>
        <end position="1197"/>
    </location>
</feature>
<feature type="region of interest" description="Disordered" evidence="1">
    <location>
        <begin position="457"/>
        <end position="549"/>
    </location>
</feature>
<feature type="region of interest" description="Disordered" evidence="1">
    <location>
        <begin position="626"/>
        <end position="763"/>
    </location>
</feature>
<dbReference type="SUPFAM" id="SSF50729">
    <property type="entry name" value="PH domain-like"/>
    <property type="match status" value="1"/>
</dbReference>
<dbReference type="SUPFAM" id="SSF48065">
    <property type="entry name" value="DBL homology domain (DH-domain)"/>
    <property type="match status" value="1"/>
</dbReference>
<dbReference type="InterPro" id="IPR032675">
    <property type="entry name" value="LRR_dom_sf"/>
</dbReference>
<feature type="compositionally biased region" description="Acidic residues" evidence="1">
    <location>
        <begin position="240"/>
        <end position="269"/>
    </location>
</feature>
<dbReference type="PROSITE" id="PS00741">
    <property type="entry name" value="DH_1"/>
    <property type="match status" value="1"/>
</dbReference>
<feature type="region of interest" description="Disordered" evidence="1">
    <location>
        <begin position="111"/>
        <end position="159"/>
    </location>
</feature>
<feature type="compositionally biased region" description="Pro residues" evidence="1">
    <location>
        <begin position="680"/>
        <end position="690"/>
    </location>
</feature>
<evidence type="ECO:0000313" key="3">
    <source>
        <dbReference type="EMBL" id="CAK5264765.1"/>
    </source>
</evidence>
<dbReference type="Gene3D" id="1.20.900.10">
    <property type="entry name" value="Dbl homology (DH) domain"/>
    <property type="match status" value="1"/>
</dbReference>
<dbReference type="Proteomes" id="UP001295794">
    <property type="component" value="Unassembled WGS sequence"/>
</dbReference>
<feature type="region of interest" description="Disordered" evidence="1">
    <location>
        <begin position="875"/>
        <end position="933"/>
    </location>
</feature>
<dbReference type="InterPro" id="IPR001331">
    <property type="entry name" value="GDS_CDC24_CS"/>
</dbReference>
<evidence type="ECO:0000256" key="1">
    <source>
        <dbReference type="SAM" id="MobiDB-lite"/>
    </source>
</evidence>
<protein>
    <recommendedName>
        <fullName evidence="2">DH domain-containing protein</fullName>
    </recommendedName>
</protein>
<evidence type="ECO:0000313" key="4">
    <source>
        <dbReference type="Proteomes" id="UP001295794"/>
    </source>
</evidence>
<dbReference type="InterPro" id="IPR051092">
    <property type="entry name" value="FYVE_RhoGEF_PH"/>
</dbReference>
<feature type="compositionally biased region" description="Low complexity" evidence="1">
    <location>
        <begin position="111"/>
        <end position="139"/>
    </location>
</feature>
<feature type="compositionally biased region" description="Polar residues" evidence="1">
    <location>
        <begin position="1"/>
        <end position="15"/>
    </location>
</feature>
<dbReference type="Gene3D" id="3.80.10.10">
    <property type="entry name" value="Ribonuclease Inhibitor"/>
    <property type="match status" value="1"/>
</dbReference>
<dbReference type="PANTHER" id="PTHR12673">
    <property type="entry name" value="FACIOGENITAL DYSPLASIA PROTEIN"/>
    <property type="match status" value="1"/>
</dbReference>
<feature type="region of interest" description="Disordered" evidence="1">
    <location>
        <begin position="188"/>
        <end position="271"/>
    </location>
</feature>
<name>A0AAD2GX85_9AGAR</name>
<dbReference type="InterPro" id="IPR035899">
    <property type="entry name" value="DBL_dom_sf"/>
</dbReference>
<dbReference type="GO" id="GO:0005085">
    <property type="term" value="F:guanyl-nucleotide exchange factor activity"/>
    <property type="evidence" value="ECO:0007669"/>
    <property type="project" value="InterPro"/>
</dbReference>
<feature type="compositionally biased region" description="Low complexity" evidence="1">
    <location>
        <begin position="196"/>
        <end position="216"/>
    </location>
</feature>
<feature type="compositionally biased region" description="Polar residues" evidence="1">
    <location>
        <begin position="626"/>
        <end position="653"/>
    </location>
</feature>
<dbReference type="Gene3D" id="2.30.29.30">
    <property type="entry name" value="Pleckstrin-homology domain (PH domain)/Phosphotyrosine-binding domain (PTB)"/>
    <property type="match status" value="1"/>
</dbReference>
<dbReference type="PROSITE" id="PS50010">
    <property type="entry name" value="DH_2"/>
    <property type="match status" value="1"/>
</dbReference>
<feature type="region of interest" description="Disordered" evidence="1">
    <location>
        <begin position="1"/>
        <end position="25"/>
    </location>
</feature>
<reference evidence="3" key="1">
    <citation type="submission" date="2023-11" db="EMBL/GenBank/DDBJ databases">
        <authorList>
            <person name="De Vega J J."/>
            <person name="De Vega J J."/>
        </authorList>
    </citation>
    <scope>NUCLEOTIDE SEQUENCE</scope>
</reference>